<gene>
    <name evidence="1" type="ORF">Agub_g14387</name>
</gene>
<keyword evidence="2" id="KW-1185">Reference proteome</keyword>
<proteinExistence type="predicted"/>
<feature type="non-terminal residue" evidence="1">
    <location>
        <position position="116"/>
    </location>
</feature>
<reference evidence="1 2" key="1">
    <citation type="journal article" date="2021" name="Sci. Rep.">
        <title>Genome sequencing of the multicellular alga Astrephomene provides insights into convergent evolution of germ-soma differentiation.</title>
        <authorList>
            <person name="Yamashita S."/>
            <person name="Yamamoto K."/>
            <person name="Matsuzaki R."/>
            <person name="Suzuki S."/>
            <person name="Yamaguchi H."/>
            <person name="Hirooka S."/>
            <person name="Minakuchi Y."/>
            <person name="Miyagishima S."/>
            <person name="Kawachi M."/>
            <person name="Toyoda A."/>
            <person name="Nozaki H."/>
        </authorList>
    </citation>
    <scope>NUCLEOTIDE SEQUENCE [LARGE SCALE GENOMIC DNA]</scope>
    <source>
        <strain evidence="1 2">NIES-4017</strain>
    </source>
</reference>
<accession>A0AAD3HS85</accession>
<name>A0AAD3HS85_9CHLO</name>
<comment type="caution">
    <text evidence="1">The sequence shown here is derived from an EMBL/GenBank/DDBJ whole genome shotgun (WGS) entry which is preliminary data.</text>
</comment>
<dbReference type="Proteomes" id="UP001054857">
    <property type="component" value="Unassembled WGS sequence"/>
</dbReference>
<dbReference type="AlphaFoldDB" id="A0AAD3HS85"/>
<feature type="non-terminal residue" evidence="1">
    <location>
        <position position="1"/>
    </location>
</feature>
<evidence type="ECO:0000313" key="2">
    <source>
        <dbReference type="Proteomes" id="UP001054857"/>
    </source>
</evidence>
<sequence length="116" mass="12358">CATDLARVGLLQVPAEVVDHATAAWSACESVRLELYRRRDELNEAAAAAVDVLPDFVTSAELLNRQRDALQDWRQQQPPALVRELAAALPALVAEAEAAEAAEASRHGSSSPSAAE</sequence>
<protein>
    <submittedName>
        <fullName evidence="1">Uncharacterized protein</fullName>
    </submittedName>
</protein>
<evidence type="ECO:0000313" key="1">
    <source>
        <dbReference type="EMBL" id="GFR51904.1"/>
    </source>
</evidence>
<dbReference type="EMBL" id="BMAR01000055">
    <property type="protein sequence ID" value="GFR51904.1"/>
    <property type="molecule type" value="Genomic_DNA"/>
</dbReference>
<organism evidence="1 2">
    <name type="scientific">Astrephomene gubernaculifera</name>
    <dbReference type="NCBI Taxonomy" id="47775"/>
    <lineage>
        <taxon>Eukaryota</taxon>
        <taxon>Viridiplantae</taxon>
        <taxon>Chlorophyta</taxon>
        <taxon>core chlorophytes</taxon>
        <taxon>Chlorophyceae</taxon>
        <taxon>CS clade</taxon>
        <taxon>Chlamydomonadales</taxon>
        <taxon>Astrephomenaceae</taxon>
        <taxon>Astrephomene</taxon>
    </lineage>
</organism>